<keyword evidence="6" id="KW-1133">Transmembrane helix</keyword>
<evidence type="ECO:0000256" key="1">
    <source>
        <dbReference type="ARBA" id="ARBA00004141"/>
    </source>
</evidence>
<feature type="transmembrane region" description="Helical" evidence="6">
    <location>
        <begin position="734"/>
        <end position="759"/>
    </location>
</feature>
<evidence type="ECO:0000256" key="5">
    <source>
        <dbReference type="SAM" id="MobiDB-lite"/>
    </source>
</evidence>
<name>A0A4E0RIV4_FASHE</name>
<feature type="compositionally biased region" description="Low complexity" evidence="5">
    <location>
        <begin position="550"/>
        <end position="575"/>
    </location>
</feature>
<dbReference type="SUPFAM" id="SSF81321">
    <property type="entry name" value="Family A G protein-coupled receptor-like"/>
    <property type="match status" value="1"/>
</dbReference>
<dbReference type="Proteomes" id="UP000230066">
    <property type="component" value="Unassembled WGS sequence"/>
</dbReference>
<feature type="region of interest" description="Disordered" evidence="5">
    <location>
        <begin position="107"/>
        <end position="128"/>
    </location>
</feature>
<proteinExistence type="predicted"/>
<comment type="subcellular location">
    <subcellularLocation>
        <location evidence="1">Membrane</location>
        <topology evidence="1">Multi-pass membrane protein</topology>
    </subcellularLocation>
</comment>
<feature type="transmembrane region" description="Helical" evidence="6">
    <location>
        <begin position="239"/>
        <end position="269"/>
    </location>
</feature>
<feature type="transmembrane region" description="Helical" evidence="6">
    <location>
        <begin position="450"/>
        <end position="473"/>
    </location>
</feature>
<keyword evidence="6" id="KW-0472">Membrane</keyword>
<gene>
    <name evidence="7" type="ORF">D915_000293</name>
</gene>
<evidence type="ECO:0000256" key="3">
    <source>
        <dbReference type="ARBA" id="ARBA00023170"/>
    </source>
</evidence>
<keyword evidence="6" id="KW-0812">Transmembrane</keyword>
<evidence type="ECO:0000313" key="7">
    <source>
        <dbReference type="EMBL" id="THD28859.1"/>
    </source>
</evidence>
<sequence>MTWSSFWCGITTWSEKMTWHDIVKSWDTHTNQSDLLRSHNMTTTMKTAAAGLDSHVWCFHMDLVLVVLLAMLSFAANMGLLYLARLTKPLVQINHSSFSMTGPLSPFTIPTQTSGNQNSSGIQASPTRKSSLPIRRLFCCPPTVNQSFTDQFYANLLQNSNNTTGTLRKSSSSVSISRFANSSVPNPMNIPAGNGRAPRTRRHRRYLKGLLGLSVSNLTVAFSLFLWCACHITEHRVFLPWLALLSVGNCALADIAQSLEIGAVLWIALERTLGIHWPRERRPSSPSTDKPGIDRKSCGTRLCERICPQWCLQIRRSKFCTSRPPDSSKCTVNKCLPCLLDRPLCDRLGQNSAFRERIHRNVRFMTTIALSLLPLLLFLLAASLSVHAFLRPLLTNIQGTNFTALFFVTERMLMELQSSPSDQRVPSEFRESQSNNRTQFLTITYYTNSMVSALVIGQFIAPLAILITTNLLIYRKVSARDKQFFSRQSSNTSKSSFASSTSTYVSITPITPVRKSVPGCTVIPVPLLRVLESSNQDLSTCDTQTDADINNNGNNKNNENNNSDQNNNSGSHNNSVQSELTRTERTNLLVVPDFGTANLPRRENGLDIPKSGLAVRRCSTPLLPMAGEAKSFDSILTRETDERKQLYATPQMRRKSSSDVFASIFHGRNSEPSTNVRSGEEPLLLQMLRRQHHRTLRILIILLLVFVMCRAPRAIILLIGWLQSRSLCQPTKQAYLWLHYTSLWANTSAVFDTIVYGFWGNRTYRTRLRHWYSKCVNCTKHEL</sequence>
<evidence type="ECO:0000256" key="2">
    <source>
        <dbReference type="ARBA" id="ARBA00023040"/>
    </source>
</evidence>
<organism evidence="7 8">
    <name type="scientific">Fasciola hepatica</name>
    <name type="common">Liver fluke</name>
    <dbReference type="NCBI Taxonomy" id="6192"/>
    <lineage>
        <taxon>Eukaryota</taxon>
        <taxon>Metazoa</taxon>
        <taxon>Spiralia</taxon>
        <taxon>Lophotrochozoa</taxon>
        <taxon>Platyhelminthes</taxon>
        <taxon>Trematoda</taxon>
        <taxon>Digenea</taxon>
        <taxon>Plagiorchiida</taxon>
        <taxon>Echinostomata</taxon>
        <taxon>Echinostomatoidea</taxon>
        <taxon>Fasciolidae</taxon>
        <taxon>Fasciola</taxon>
    </lineage>
</organism>
<feature type="region of interest" description="Disordered" evidence="5">
    <location>
        <begin position="539"/>
        <end position="584"/>
    </location>
</feature>
<keyword evidence="8" id="KW-1185">Reference proteome</keyword>
<keyword evidence="3" id="KW-0675">Receptor</keyword>
<keyword evidence="2" id="KW-0297">G-protein coupled receptor</keyword>
<comment type="caution">
    <text evidence="7">The sequence shown here is derived from an EMBL/GenBank/DDBJ whole genome shotgun (WGS) entry which is preliminary data.</text>
</comment>
<evidence type="ECO:0000256" key="4">
    <source>
        <dbReference type="ARBA" id="ARBA00023224"/>
    </source>
</evidence>
<feature type="transmembrane region" description="Helical" evidence="6">
    <location>
        <begin position="696"/>
        <end position="722"/>
    </location>
</feature>
<feature type="transmembrane region" description="Helical" evidence="6">
    <location>
        <begin position="63"/>
        <end position="84"/>
    </location>
</feature>
<accession>A0A4E0RIV4</accession>
<dbReference type="PANTHER" id="PTHR24248">
    <property type="entry name" value="ADRENERGIC RECEPTOR-RELATED G-PROTEIN COUPLED RECEPTOR"/>
    <property type="match status" value="1"/>
</dbReference>
<dbReference type="Gene3D" id="1.20.1070.10">
    <property type="entry name" value="Rhodopsin 7-helix transmembrane proteins"/>
    <property type="match status" value="1"/>
</dbReference>
<feature type="transmembrane region" description="Helical" evidence="6">
    <location>
        <begin position="206"/>
        <end position="227"/>
    </location>
</feature>
<feature type="transmembrane region" description="Helical" evidence="6">
    <location>
        <begin position="364"/>
        <end position="390"/>
    </location>
</feature>
<dbReference type="EMBL" id="JXXN02000056">
    <property type="protein sequence ID" value="THD28859.1"/>
    <property type="molecule type" value="Genomic_DNA"/>
</dbReference>
<protein>
    <recommendedName>
        <fullName evidence="9">G-protein coupled receptors family 1 profile domain-containing protein</fullName>
    </recommendedName>
</protein>
<feature type="compositionally biased region" description="Polar residues" evidence="5">
    <location>
        <begin position="539"/>
        <end position="549"/>
    </location>
</feature>
<dbReference type="GO" id="GO:0005886">
    <property type="term" value="C:plasma membrane"/>
    <property type="evidence" value="ECO:0007669"/>
    <property type="project" value="TreeGrafter"/>
</dbReference>
<evidence type="ECO:0008006" key="9">
    <source>
        <dbReference type="Google" id="ProtNLM"/>
    </source>
</evidence>
<reference evidence="7" key="1">
    <citation type="submission" date="2019-03" db="EMBL/GenBank/DDBJ databases">
        <title>Improved annotation for the trematode Fasciola hepatica.</title>
        <authorList>
            <person name="Choi Y.-J."/>
            <person name="Martin J."/>
            <person name="Mitreva M."/>
        </authorList>
    </citation>
    <scope>NUCLEOTIDE SEQUENCE [LARGE SCALE GENOMIC DNA]</scope>
</reference>
<keyword evidence="4" id="KW-0807">Transducer</keyword>
<dbReference type="AlphaFoldDB" id="A0A4E0RIV4"/>
<evidence type="ECO:0000256" key="6">
    <source>
        <dbReference type="SAM" id="Phobius"/>
    </source>
</evidence>
<dbReference type="GO" id="GO:0004930">
    <property type="term" value="F:G protein-coupled receptor activity"/>
    <property type="evidence" value="ECO:0007669"/>
    <property type="project" value="UniProtKB-KW"/>
</dbReference>
<evidence type="ECO:0000313" key="8">
    <source>
        <dbReference type="Proteomes" id="UP000230066"/>
    </source>
</evidence>